<sequence>MACDRAPLRRPSHCSSTTIAGAAKPPATVADETRPDTHSGDAMPLTEGCTIDAENATFDGAAAARTFNVPELLELILLHMPTRDLLLVQRVSAQFRVTVVCSKQVRQALFLESESSSQHHNDQVRRLNPLIEKMFQPEDIKTWMDRHVYTWFGELYSRDGDYQRLEAIMLYKDEHWRDWMHGKGYLYQRQPGQNARPFVATNVCLPVVRTHHSNSALAYASASWRKMYASYPPTDVNVCDVNSPRHLGILPLMPMGETMDRLRQPDSECEYWGWREGLEKTVLVEE</sequence>
<dbReference type="OrthoDB" id="5379943at2759"/>
<keyword evidence="3" id="KW-1185">Reference proteome</keyword>
<dbReference type="EMBL" id="LFZO01000543">
    <property type="protein sequence ID" value="KXT07520.1"/>
    <property type="molecule type" value="Genomic_DNA"/>
</dbReference>
<protein>
    <recommendedName>
        <fullName evidence="4">F-box domain-containing protein</fullName>
    </recommendedName>
</protein>
<dbReference type="STRING" id="113226.A0A139HYE7"/>
<reference evidence="2 3" key="1">
    <citation type="submission" date="2015-07" db="EMBL/GenBank/DDBJ databases">
        <title>Comparative genomics of the Sigatoka disease complex on banana suggests a link between parallel evolutionary changes in Pseudocercospora fijiensis and Pseudocercospora eumusae and increased virulence on the banana host.</title>
        <authorList>
            <person name="Chang T.-C."/>
            <person name="Salvucci A."/>
            <person name="Crous P.W."/>
            <person name="Stergiopoulos I."/>
        </authorList>
    </citation>
    <scope>NUCLEOTIDE SEQUENCE [LARGE SCALE GENOMIC DNA]</scope>
    <source>
        <strain evidence="2 3">CBS 116634</strain>
    </source>
</reference>
<dbReference type="Proteomes" id="UP000073492">
    <property type="component" value="Unassembled WGS sequence"/>
</dbReference>
<feature type="region of interest" description="Disordered" evidence="1">
    <location>
        <begin position="1"/>
        <end position="42"/>
    </location>
</feature>
<evidence type="ECO:0000256" key="1">
    <source>
        <dbReference type="SAM" id="MobiDB-lite"/>
    </source>
</evidence>
<evidence type="ECO:0000313" key="2">
    <source>
        <dbReference type="EMBL" id="KXT07520.1"/>
    </source>
</evidence>
<accession>A0A139HYE7</accession>
<dbReference type="AlphaFoldDB" id="A0A139HYE7"/>
<gene>
    <name evidence="2" type="ORF">AC579_195</name>
</gene>
<evidence type="ECO:0000313" key="3">
    <source>
        <dbReference type="Proteomes" id="UP000073492"/>
    </source>
</evidence>
<evidence type="ECO:0008006" key="4">
    <source>
        <dbReference type="Google" id="ProtNLM"/>
    </source>
</evidence>
<proteinExistence type="predicted"/>
<name>A0A139HYE7_9PEZI</name>
<organism evidence="2 3">
    <name type="scientific">Pseudocercospora musae</name>
    <dbReference type="NCBI Taxonomy" id="113226"/>
    <lineage>
        <taxon>Eukaryota</taxon>
        <taxon>Fungi</taxon>
        <taxon>Dikarya</taxon>
        <taxon>Ascomycota</taxon>
        <taxon>Pezizomycotina</taxon>
        <taxon>Dothideomycetes</taxon>
        <taxon>Dothideomycetidae</taxon>
        <taxon>Mycosphaerellales</taxon>
        <taxon>Mycosphaerellaceae</taxon>
        <taxon>Pseudocercospora</taxon>
    </lineage>
</organism>
<comment type="caution">
    <text evidence="2">The sequence shown here is derived from an EMBL/GenBank/DDBJ whole genome shotgun (WGS) entry which is preliminary data.</text>
</comment>